<dbReference type="InterPro" id="IPR000184">
    <property type="entry name" value="Bac_surfAg_D15"/>
</dbReference>
<comment type="subcellular location">
    <subcellularLocation>
        <location evidence="1">Membrane</location>
    </subcellularLocation>
</comment>
<sequence>MFKKLLFVLFLIFLTYGSRAQKIESAAWQIFPDSVVVKVHASYDNVSGIHRWLFGENYRKDWAMPVKLPIIKLSQLNGGLTPLREGGGMESKSLRLRDKSGREWVIRSVEKSPDKLLPDNLKGTFTVDWVGDEFSGQHPYSALIVPPLADAANVPHANPVIGVMAADSALGKYNKIFTGMVVLVEEREPTGKSDNTINMEHELIKSYDNRYDAREFLRARLLDLLVGDWDRHEDQWRWAYTKDGKNKMYVAVPRDRDQVFHVNEGVFPSLASLPWIDPVLGDFTSDIPRIRYSIYKTRFMKGFPDNQFSYDEWMKVVNDFVKAETDEVLEAGLKRLPAESYKFRHDELLNILKKRRDNIPAAMSEYYHFINRIVDIHTTDKDELITVTDAPNDALKISVDKLDKHGEVKGNFMTATYHPDITKEIRMYVSGGDDHIVVDTKSSIKLRFIDSTGQKTYEVKNSRRVIPVYGSQDSLTFTGKVGKLNNHISADTNATRFKPTNPYNVWAPLATAALNKDDGFLLGLGFKYTGYDGFRKLPYSTQQTLMLTHSFATKAYRLKYEGEWMQAVGKADFTMNAYILAPGNTVNFFGQGNETPLVKMDDYRHYYRTRYNVYQFDPALRWHTGKGSTFSVGPSLQFYHLDPEDNTGRYIVSMPHITSYDSLTTDKTRAHLGFRAIYTANKRNNNILPYSGYYFQVILQGYEGLNSNSKAFGQIKPEFTYYQPLDSKGTFVLSDRVGGGISVGNPAFYQSMFLGGQGNLLGYLQYRFAGNDMVYNNFQARLKLADIASYIIPGQLGVTGFFDTGRVWVDGEHSNLWHTGTGGGLYFAPASLTVIQIIAAHSNEGWYPYISMNFRL</sequence>
<keyword evidence="6" id="KW-1185">Reference proteome</keyword>
<protein>
    <submittedName>
        <fullName evidence="5">BamA/TamA family outer membrane protein</fullName>
    </submittedName>
</protein>
<evidence type="ECO:0000313" key="5">
    <source>
        <dbReference type="EMBL" id="WCT14199.1"/>
    </source>
</evidence>
<evidence type="ECO:0000259" key="4">
    <source>
        <dbReference type="Pfam" id="PF01103"/>
    </source>
</evidence>
<accession>A0ABY7TDH3</accession>
<evidence type="ECO:0000313" key="6">
    <source>
        <dbReference type="Proteomes" id="UP001216139"/>
    </source>
</evidence>
<organism evidence="5 6">
    <name type="scientific">Mucilaginibacter jinjuensis</name>
    <dbReference type="NCBI Taxonomy" id="1176721"/>
    <lineage>
        <taxon>Bacteria</taxon>
        <taxon>Pseudomonadati</taxon>
        <taxon>Bacteroidota</taxon>
        <taxon>Sphingobacteriia</taxon>
        <taxon>Sphingobacteriales</taxon>
        <taxon>Sphingobacteriaceae</taxon>
        <taxon>Mucilaginibacter</taxon>
    </lineage>
</organism>
<proteinExistence type="predicted"/>
<dbReference type="Proteomes" id="UP001216139">
    <property type="component" value="Chromosome"/>
</dbReference>
<dbReference type="Gene3D" id="2.40.160.50">
    <property type="entry name" value="membrane protein fhac: a member of the omp85/tpsb transporter family"/>
    <property type="match status" value="1"/>
</dbReference>
<feature type="signal peptide" evidence="3">
    <location>
        <begin position="1"/>
        <end position="20"/>
    </location>
</feature>
<dbReference type="RefSeq" id="WP_273632529.1">
    <property type="nucleotide sequence ID" value="NZ_CP117167.1"/>
</dbReference>
<dbReference type="Pfam" id="PF01103">
    <property type="entry name" value="Omp85"/>
    <property type="match status" value="1"/>
</dbReference>
<dbReference type="EMBL" id="CP117167">
    <property type="protein sequence ID" value="WCT14199.1"/>
    <property type="molecule type" value="Genomic_DNA"/>
</dbReference>
<keyword evidence="2" id="KW-0472">Membrane</keyword>
<evidence type="ECO:0000256" key="1">
    <source>
        <dbReference type="ARBA" id="ARBA00004370"/>
    </source>
</evidence>
<feature type="chain" id="PRO_5045622915" evidence="3">
    <location>
        <begin position="21"/>
        <end position="856"/>
    </location>
</feature>
<keyword evidence="3" id="KW-0732">Signal</keyword>
<evidence type="ECO:0000256" key="3">
    <source>
        <dbReference type="SAM" id="SignalP"/>
    </source>
</evidence>
<reference evidence="5 6" key="1">
    <citation type="submission" date="2023-02" db="EMBL/GenBank/DDBJ databases">
        <title>Genome sequence of Mucilaginibacter jinjuensis strain KACC 16571.</title>
        <authorList>
            <person name="Kim S."/>
            <person name="Heo J."/>
            <person name="Kwon S.-W."/>
        </authorList>
    </citation>
    <scope>NUCLEOTIDE SEQUENCE [LARGE SCALE GENOMIC DNA]</scope>
    <source>
        <strain evidence="5 6">KACC 16571</strain>
    </source>
</reference>
<evidence type="ECO:0000256" key="2">
    <source>
        <dbReference type="ARBA" id="ARBA00023136"/>
    </source>
</evidence>
<feature type="domain" description="Bacterial surface antigen (D15)" evidence="4">
    <location>
        <begin position="569"/>
        <end position="816"/>
    </location>
</feature>
<gene>
    <name evidence="5" type="ORF">PQO05_09655</name>
</gene>
<name>A0ABY7TDH3_9SPHI</name>